<reference evidence="9 10" key="1">
    <citation type="submission" date="2013-07" db="EMBL/GenBank/DDBJ databases">
        <authorList>
            <person name="Stoco P.H."/>
            <person name="Wagner G."/>
            <person name="Gerber A."/>
            <person name="Zaha A."/>
            <person name="Thompson C."/>
            <person name="Bartholomeu D.C."/>
            <person name="Luckemeyer D.D."/>
            <person name="Bahia D."/>
            <person name="Loreto E."/>
            <person name="Prestes E.B."/>
            <person name="Lima F.M."/>
            <person name="Rodrigues-Luiz G."/>
            <person name="Vallejo G.A."/>
            <person name="Filho J.F."/>
            <person name="Monteiro K.M."/>
            <person name="Tyler K.M."/>
            <person name="de Almeida L.G."/>
            <person name="Ortiz M.F."/>
            <person name="Siervo M.A."/>
            <person name="de Moraes M.H."/>
            <person name="Cunha O.L."/>
            <person name="Mendonca-Neto R."/>
            <person name="Silva R."/>
            <person name="Teixeira S.M."/>
            <person name="Murta S.M."/>
            <person name="Sincero T.C."/>
            <person name="Mendes T.A."/>
            <person name="Urmenyi T.P."/>
            <person name="Silva V.G."/>
            <person name="da Rocha W.D."/>
            <person name="Andersson B."/>
            <person name="Romanha A.J."/>
            <person name="Steindel M."/>
            <person name="de Vasconcelos A.T."/>
            <person name="Grisard E.C."/>
        </authorList>
    </citation>
    <scope>NUCLEOTIDE SEQUENCE [LARGE SCALE GENOMIC DNA]</scope>
    <source>
        <strain evidence="9 10">SC58</strain>
    </source>
</reference>
<organism evidence="9 10">
    <name type="scientific">Trypanosoma rangeli SC58</name>
    <dbReference type="NCBI Taxonomy" id="429131"/>
    <lineage>
        <taxon>Eukaryota</taxon>
        <taxon>Discoba</taxon>
        <taxon>Euglenozoa</taxon>
        <taxon>Kinetoplastea</taxon>
        <taxon>Metakinetoplastina</taxon>
        <taxon>Trypanosomatida</taxon>
        <taxon>Trypanosomatidae</taxon>
        <taxon>Trypanosoma</taxon>
        <taxon>Herpetosoma</taxon>
    </lineage>
</organism>
<keyword evidence="10" id="KW-1185">Reference proteome</keyword>
<feature type="domain" description="Protein kinase" evidence="8">
    <location>
        <begin position="210"/>
        <end position="521"/>
    </location>
</feature>
<evidence type="ECO:0000256" key="6">
    <source>
        <dbReference type="PROSITE-ProRule" id="PRU10141"/>
    </source>
</evidence>
<dbReference type="PROSITE" id="PS50011">
    <property type="entry name" value="PROTEIN_KINASE_DOM"/>
    <property type="match status" value="1"/>
</dbReference>
<feature type="region of interest" description="Disordered" evidence="7">
    <location>
        <begin position="93"/>
        <end position="115"/>
    </location>
</feature>
<accession>A0A061JE46</accession>
<dbReference type="PANTHER" id="PTHR24058:SF28">
    <property type="entry name" value="SERINE_THREONINE-PROTEIN KINASE MINIBRAIN"/>
    <property type="match status" value="1"/>
</dbReference>
<evidence type="ECO:0000313" key="9">
    <source>
        <dbReference type="EMBL" id="ESL11732.1"/>
    </source>
</evidence>
<dbReference type="OrthoDB" id="9332038at2759"/>
<dbReference type="FunFam" id="1.10.510.10:FF:002184">
    <property type="entry name" value="Serine/threonine-protein kinase, putative"/>
    <property type="match status" value="1"/>
</dbReference>
<gene>
    <name evidence="9" type="ORF">TRSC58_00511</name>
</gene>
<protein>
    <submittedName>
        <fullName evidence="9">Serine/threonine protein kinase</fullName>
    </submittedName>
</protein>
<dbReference type="Pfam" id="PF00069">
    <property type="entry name" value="Pkinase"/>
    <property type="match status" value="1"/>
</dbReference>
<feature type="region of interest" description="Disordered" evidence="7">
    <location>
        <begin position="23"/>
        <end position="60"/>
    </location>
</feature>
<dbReference type="InterPro" id="IPR017441">
    <property type="entry name" value="Protein_kinase_ATP_BS"/>
</dbReference>
<feature type="compositionally biased region" description="Polar residues" evidence="7">
    <location>
        <begin position="95"/>
        <end position="107"/>
    </location>
</feature>
<evidence type="ECO:0000256" key="5">
    <source>
        <dbReference type="ARBA" id="ARBA00022840"/>
    </source>
</evidence>
<evidence type="ECO:0000256" key="1">
    <source>
        <dbReference type="ARBA" id="ARBA00022527"/>
    </source>
</evidence>
<evidence type="ECO:0000256" key="4">
    <source>
        <dbReference type="ARBA" id="ARBA00022777"/>
    </source>
</evidence>
<proteinExistence type="predicted"/>
<keyword evidence="3 6" id="KW-0547">Nucleotide-binding</keyword>
<evidence type="ECO:0000313" key="10">
    <source>
        <dbReference type="Proteomes" id="UP000031737"/>
    </source>
</evidence>
<dbReference type="SMART" id="SM00220">
    <property type="entry name" value="S_TKc"/>
    <property type="match status" value="1"/>
</dbReference>
<dbReference type="PROSITE" id="PS00108">
    <property type="entry name" value="PROTEIN_KINASE_ST"/>
    <property type="match status" value="1"/>
</dbReference>
<evidence type="ECO:0000256" key="3">
    <source>
        <dbReference type="ARBA" id="ARBA00022741"/>
    </source>
</evidence>
<dbReference type="Proteomes" id="UP000031737">
    <property type="component" value="Unassembled WGS sequence"/>
</dbReference>
<dbReference type="Gene3D" id="3.30.200.20">
    <property type="entry name" value="Phosphorylase Kinase, domain 1"/>
    <property type="match status" value="1"/>
</dbReference>
<dbReference type="PROSITE" id="PS00107">
    <property type="entry name" value="PROTEIN_KINASE_ATP"/>
    <property type="match status" value="1"/>
</dbReference>
<evidence type="ECO:0000256" key="7">
    <source>
        <dbReference type="SAM" id="MobiDB-lite"/>
    </source>
</evidence>
<dbReference type="GO" id="GO:0005524">
    <property type="term" value="F:ATP binding"/>
    <property type="evidence" value="ECO:0007669"/>
    <property type="project" value="UniProtKB-UniRule"/>
</dbReference>
<feature type="compositionally biased region" description="Low complexity" evidence="7">
    <location>
        <begin position="44"/>
        <end position="59"/>
    </location>
</feature>
<evidence type="ECO:0000259" key="8">
    <source>
        <dbReference type="PROSITE" id="PS50011"/>
    </source>
</evidence>
<dbReference type="GO" id="GO:0004674">
    <property type="term" value="F:protein serine/threonine kinase activity"/>
    <property type="evidence" value="ECO:0007669"/>
    <property type="project" value="UniProtKB-KW"/>
</dbReference>
<sequence length="543" mass="60307">MPDGAQGTASKVPRKILSALKALEASSGPAEVAEKATKEKRNHATPADDTTAAATSRPTMTKAVEATGDEGDGHGGAGFKPEGNAAVVAEAKDNGGQTKEGSSTVSTQKQQQQAKRHAVVTATEHMGGGLHGRCVPVAPTTGSMAADTPVNCARPALALSVYLVVLYKRVNEVFCRQKRLKAPGPKYNNGFDDKEGHYLVLSGEEILNRYTVQEVLGKGSFGTVVRCYDEKRRENVALKITRHGLSFRTQAKLELDILLKLNVNPRLNQLVVKLLKVFDWQGHLVLVFELLSFNLYHLIKCTRYKGVTLDLVRKFAYQLVQVLYQLEETKPSSIIHCDIKPENILLKNQNRSGIRLIDFGSACYSNKVVHKYIQSRYYRSPEVILYLEYGTAIDRWSLGCVLAELHTGVPLFDGRTEAAQLARFEAMLGPLPVEMLEASPKLERFYTSTGNGYKLKEQQLPRRSLENVLGITTGGPRGLRKGTPGHSEESYRQFHDFLSGLLKYRSAERMSCYDALRHPFIEPLWLLDQQQEQRSRKTLPPPS</sequence>
<dbReference type="AlphaFoldDB" id="A0A061JE46"/>
<feature type="binding site" evidence="6">
    <location>
        <position position="239"/>
    </location>
    <ligand>
        <name>ATP</name>
        <dbReference type="ChEBI" id="CHEBI:30616"/>
    </ligand>
</feature>
<dbReference type="SUPFAM" id="SSF56112">
    <property type="entry name" value="Protein kinase-like (PK-like)"/>
    <property type="match status" value="1"/>
</dbReference>
<dbReference type="EMBL" id="AUPL01000511">
    <property type="protein sequence ID" value="ESL11732.1"/>
    <property type="molecule type" value="Genomic_DNA"/>
</dbReference>
<name>A0A061JE46_TRYRA</name>
<keyword evidence="2" id="KW-0808">Transferase</keyword>
<evidence type="ECO:0000256" key="2">
    <source>
        <dbReference type="ARBA" id="ARBA00022679"/>
    </source>
</evidence>
<dbReference type="InterPro" id="IPR008271">
    <property type="entry name" value="Ser/Thr_kinase_AS"/>
</dbReference>
<dbReference type="InterPro" id="IPR050494">
    <property type="entry name" value="Ser_Thr_dual-spec_kinase"/>
</dbReference>
<dbReference type="Gene3D" id="1.10.510.10">
    <property type="entry name" value="Transferase(Phosphotransferase) domain 1"/>
    <property type="match status" value="1"/>
</dbReference>
<keyword evidence="5 6" id="KW-0067">ATP-binding</keyword>
<keyword evidence="1 9" id="KW-0723">Serine/threonine-protein kinase</keyword>
<dbReference type="InterPro" id="IPR000719">
    <property type="entry name" value="Prot_kinase_dom"/>
</dbReference>
<dbReference type="InterPro" id="IPR011009">
    <property type="entry name" value="Kinase-like_dom_sf"/>
</dbReference>
<keyword evidence="4 9" id="KW-0418">Kinase</keyword>
<comment type="caution">
    <text evidence="9">The sequence shown here is derived from an EMBL/GenBank/DDBJ whole genome shotgun (WGS) entry which is preliminary data.</text>
</comment>
<dbReference type="VEuPathDB" id="TriTrypDB:TRSC58_00511"/>
<dbReference type="PANTHER" id="PTHR24058">
    <property type="entry name" value="DUAL SPECIFICITY PROTEIN KINASE"/>
    <property type="match status" value="1"/>
</dbReference>